<proteinExistence type="predicted"/>
<sequence length="60" mass="6869">MKAIFSQFISYAILVPSFYGVNILQVILGIVECQGILWLVMLEFAQCHKIYSIKVFTVLE</sequence>
<dbReference type="AlphaFoldDB" id="A0A563VJK8"/>
<gene>
    <name evidence="1" type="ORF">H1P_110013</name>
</gene>
<organism evidence="1 2">
    <name type="scientific">Hyella patelloides LEGE 07179</name>
    <dbReference type="NCBI Taxonomy" id="945734"/>
    <lineage>
        <taxon>Bacteria</taxon>
        <taxon>Bacillati</taxon>
        <taxon>Cyanobacteriota</taxon>
        <taxon>Cyanophyceae</taxon>
        <taxon>Pleurocapsales</taxon>
        <taxon>Hyellaceae</taxon>
        <taxon>Hyella</taxon>
    </lineage>
</organism>
<accession>A0A563VJK8</accession>
<keyword evidence="2" id="KW-1185">Reference proteome</keyword>
<reference evidence="1 2" key="1">
    <citation type="submission" date="2019-01" db="EMBL/GenBank/DDBJ databases">
        <authorList>
            <person name="Brito A."/>
        </authorList>
    </citation>
    <scope>NUCLEOTIDE SEQUENCE [LARGE SCALE GENOMIC DNA]</scope>
    <source>
        <strain evidence="1">1</strain>
    </source>
</reference>
<evidence type="ECO:0000313" key="1">
    <source>
        <dbReference type="EMBL" id="VEP11563.1"/>
    </source>
</evidence>
<dbReference type="Proteomes" id="UP000320055">
    <property type="component" value="Unassembled WGS sequence"/>
</dbReference>
<protein>
    <submittedName>
        <fullName evidence="1">Uncharacterized protein</fullName>
    </submittedName>
</protein>
<name>A0A563VJK8_9CYAN</name>
<dbReference type="EMBL" id="CAACVJ010000013">
    <property type="protein sequence ID" value="VEP11563.1"/>
    <property type="molecule type" value="Genomic_DNA"/>
</dbReference>
<evidence type="ECO:0000313" key="2">
    <source>
        <dbReference type="Proteomes" id="UP000320055"/>
    </source>
</evidence>